<dbReference type="PANTHER" id="PTHR47623">
    <property type="entry name" value="OS09G0287300 PROTEIN"/>
    <property type="match status" value="1"/>
</dbReference>
<dbReference type="Gene3D" id="3.40.50.1240">
    <property type="entry name" value="Phosphoglycerate mutase-like"/>
    <property type="match status" value="1"/>
</dbReference>
<comment type="caution">
    <text evidence="1">The sequence shown here is derived from an EMBL/GenBank/DDBJ whole genome shotgun (WGS) entry which is preliminary data.</text>
</comment>
<keyword evidence="2" id="KW-1185">Reference proteome</keyword>
<gene>
    <name evidence="1" type="ORF">BW34_02051</name>
</gene>
<evidence type="ECO:0000313" key="1">
    <source>
        <dbReference type="EMBL" id="EZP26849.1"/>
    </source>
</evidence>
<evidence type="ECO:0000313" key="2">
    <source>
        <dbReference type="Proteomes" id="UP000024001"/>
    </source>
</evidence>
<dbReference type="EMBL" id="JFYO01000006">
    <property type="protein sequence ID" value="EZP26849.1"/>
    <property type="molecule type" value="Genomic_DNA"/>
</dbReference>
<dbReference type="Proteomes" id="UP000024001">
    <property type="component" value="Unassembled WGS sequence"/>
</dbReference>
<dbReference type="PANTHER" id="PTHR47623:SF1">
    <property type="entry name" value="OS09G0287300 PROTEIN"/>
    <property type="match status" value="1"/>
</dbReference>
<dbReference type="CDD" id="cd07067">
    <property type="entry name" value="HP_PGM_like"/>
    <property type="match status" value="1"/>
</dbReference>
<sequence>MITLILVRHAKSDWATGQDDHERPLNDRGRRDAPTMARRLAATGVRPVRILSSTAVRARTTAQVFAEALGVTVETDEGLYGAAGSRLLDAAAASGVTDVMVVAHDPGMTVLAERLSDGGIGAMPTCAVATFFWDTDDWDVATAVPPARWSIDIPRDVSAG</sequence>
<proteinExistence type="predicted"/>
<protein>
    <submittedName>
        <fullName evidence="1">Phosphohistidine phosphatase SixA</fullName>
    </submittedName>
</protein>
<organism evidence="1 2">
    <name type="scientific">Microbacterium oleivorans</name>
    <dbReference type="NCBI Taxonomy" id="273677"/>
    <lineage>
        <taxon>Bacteria</taxon>
        <taxon>Bacillati</taxon>
        <taxon>Actinomycetota</taxon>
        <taxon>Actinomycetes</taxon>
        <taxon>Micrococcales</taxon>
        <taxon>Microbacteriaceae</taxon>
        <taxon>Microbacterium</taxon>
    </lineage>
</organism>
<dbReference type="SUPFAM" id="SSF53254">
    <property type="entry name" value="Phosphoglycerate mutase-like"/>
    <property type="match status" value="1"/>
</dbReference>
<dbReference type="OrthoDB" id="9810154at2"/>
<dbReference type="AlphaFoldDB" id="A0A031FPS4"/>
<dbReference type="RefSeq" id="WP_036312120.1">
    <property type="nucleotide sequence ID" value="NZ_JFYO01000006.1"/>
</dbReference>
<dbReference type="Pfam" id="PF00300">
    <property type="entry name" value="His_Phos_1"/>
    <property type="match status" value="1"/>
</dbReference>
<dbReference type="InterPro" id="IPR029033">
    <property type="entry name" value="His_PPase_superfam"/>
</dbReference>
<dbReference type="SMART" id="SM00855">
    <property type="entry name" value="PGAM"/>
    <property type="match status" value="1"/>
</dbReference>
<accession>A0A031FPS4</accession>
<name>A0A031FPS4_9MICO</name>
<reference evidence="1 2" key="1">
    <citation type="submission" date="2014-03" db="EMBL/GenBank/DDBJ databases">
        <title>Draft Genome Sequences of 13 Willow Endophytes.</title>
        <authorList>
            <person name="Gan H.Y."/>
            <person name="Gan H.M."/>
            <person name="Savka M.A."/>
            <person name="Hudson A.O."/>
        </authorList>
    </citation>
    <scope>NUCLEOTIDE SEQUENCE [LARGE SCALE GENOMIC DNA]</scope>
    <source>
        <strain evidence="1 2">RIT293</strain>
    </source>
</reference>
<dbReference type="InterPro" id="IPR013078">
    <property type="entry name" value="His_Pase_superF_clade-1"/>
</dbReference>
<dbReference type="eggNOG" id="COG2062">
    <property type="taxonomic scope" value="Bacteria"/>
</dbReference>
<dbReference type="PATRIC" id="fig|273677.3.peg.2036"/>